<dbReference type="InterPro" id="IPR052053">
    <property type="entry name" value="IM_YidH-like"/>
</dbReference>
<feature type="transmembrane region" description="Helical" evidence="7">
    <location>
        <begin position="40"/>
        <end position="61"/>
    </location>
</feature>
<evidence type="ECO:0000256" key="6">
    <source>
        <dbReference type="SAM" id="MobiDB-lite"/>
    </source>
</evidence>
<dbReference type="PANTHER" id="PTHR34187">
    <property type="entry name" value="FGR18P"/>
    <property type="match status" value="1"/>
</dbReference>
<gene>
    <name evidence="9" type="ORF">GCM10023224_42430</name>
</gene>
<feature type="compositionally biased region" description="Gly residues" evidence="6">
    <location>
        <begin position="11"/>
        <end position="24"/>
    </location>
</feature>
<feature type="region of interest" description="Disordered" evidence="6">
    <location>
        <begin position="1"/>
        <end position="26"/>
    </location>
</feature>
<keyword evidence="5 7" id="KW-0472">Membrane</keyword>
<evidence type="ECO:0000313" key="9">
    <source>
        <dbReference type="EMBL" id="GAA4953124.1"/>
    </source>
</evidence>
<organism evidence="9 10">
    <name type="scientific">Streptomonospora halophila</name>
    <dbReference type="NCBI Taxonomy" id="427369"/>
    <lineage>
        <taxon>Bacteria</taxon>
        <taxon>Bacillati</taxon>
        <taxon>Actinomycetota</taxon>
        <taxon>Actinomycetes</taxon>
        <taxon>Streptosporangiales</taxon>
        <taxon>Nocardiopsidaceae</taxon>
        <taxon>Streptomonospora</taxon>
    </lineage>
</organism>
<name>A0ABP9GTJ4_9ACTN</name>
<evidence type="ECO:0000256" key="4">
    <source>
        <dbReference type="ARBA" id="ARBA00022989"/>
    </source>
</evidence>
<evidence type="ECO:0000256" key="2">
    <source>
        <dbReference type="ARBA" id="ARBA00022475"/>
    </source>
</evidence>
<evidence type="ECO:0000256" key="1">
    <source>
        <dbReference type="ARBA" id="ARBA00004651"/>
    </source>
</evidence>
<keyword evidence="10" id="KW-1185">Reference proteome</keyword>
<keyword evidence="2" id="KW-1003">Cell membrane</keyword>
<keyword evidence="3 7" id="KW-0812">Transmembrane</keyword>
<protein>
    <submittedName>
        <fullName evidence="9">DUF202 domain-containing protein</fullName>
    </submittedName>
</protein>
<reference evidence="10" key="1">
    <citation type="journal article" date="2019" name="Int. J. Syst. Evol. Microbiol.">
        <title>The Global Catalogue of Microorganisms (GCM) 10K type strain sequencing project: providing services to taxonomists for standard genome sequencing and annotation.</title>
        <authorList>
            <consortium name="The Broad Institute Genomics Platform"/>
            <consortium name="The Broad Institute Genome Sequencing Center for Infectious Disease"/>
            <person name="Wu L."/>
            <person name="Ma J."/>
        </authorList>
    </citation>
    <scope>NUCLEOTIDE SEQUENCE [LARGE SCALE GENOMIC DNA]</scope>
    <source>
        <strain evidence="10">JCM 18123</strain>
    </source>
</reference>
<dbReference type="EMBL" id="BAABIK010000029">
    <property type="protein sequence ID" value="GAA4953124.1"/>
    <property type="molecule type" value="Genomic_DNA"/>
</dbReference>
<dbReference type="InterPro" id="IPR003807">
    <property type="entry name" value="DUF202"/>
</dbReference>
<proteinExistence type="predicted"/>
<feature type="transmembrane region" description="Helical" evidence="7">
    <location>
        <begin position="109"/>
        <end position="131"/>
    </location>
</feature>
<feature type="domain" description="DUF202" evidence="8">
    <location>
        <begin position="31"/>
        <end position="98"/>
    </location>
</feature>
<dbReference type="Pfam" id="PF02656">
    <property type="entry name" value="DUF202"/>
    <property type="match status" value="1"/>
</dbReference>
<evidence type="ECO:0000313" key="10">
    <source>
        <dbReference type="Proteomes" id="UP001499993"/>
    </source>
</evidence>
<comment type="caution">
    <text evidence="9">The sequence shown here is derived from an EMBL/GenBank/DDBJ whole genome shotgun (WGS) entry which is preliminary data.</text>
</comment>
<evidence type="ECO:0000256" key="3">
    <source>
        <dbReference type="ARBA" id="ARBA00022692"/>
    </source>
</evidence>
<dbReference type="RefSeq" id="WP_345558388.1">
    <property type="nucleotide sequence ID" value="NZ_BAABIK010000029.1"/>
</dbReference>
<accession>A0ABP9GTJ4</accession>
<feature type="transmembrane region" description="Helical" evidence="7">
    <location>
        <begin position="67"/>
        <end position="88"/>
    </location>
</feature>
<keyword evidence="4 7" id="KW-1133">Transmembrane helix</keyword>
<dbReference type="PANTHER" id="PTHR34187:SF2">
    <property type="entry name" value="DUF202 DOMAIN-CONTAINING PROTEIN"/>
    <property type="match status" value="1"/>
</dbReference>
<evidence type="ECO:0000259" key="8">
    <source>
        <dbReference type="Pfam" id="PF02656"/>
    </source>
</evidence>
<evidence type="ECO:0000256" key="7">
    <source>
        <dbReference type="SAM" id="Phobius"/>
    </source>
</evidence>
<comment type="subcellular location">
    <subcellularLocation>
        <location evidence="1">Cell membrane</location>
        <topology evidence="1">Multi-pass membrane protein</topology>
    </subcellularLocation>
</comment>
<dbReference type="Proteomes" id="UP001499993">
    <property type="component" value="Unassembled WGS sequence"/>
</dbReference>
<evidence type="ECO:0000256" key="5">
    <source>
        <dbReference type="ARBA" id="ARBA00023136"/>
    </source>
</evidence>
<sequence length="132" mass="13882">MAAGRDPSGEGKAGSSGGRSGGSRGAEPDYRFTLANERTFLAWIRTALALIAGAVAVLHLVPLDWHSGVKLAVGFALTGLAVVITVYAPLRWLHVQKAMRRDQPLPMSALPVLTAVGVALVCAVVLFGNYWS</sequence>